<evidence type="ECO:0000256" key="2">
    <source>
        <dbReference type="SAM" id="MobiDB-lite"/>
    </source>
</evidence>
<feature type="compositionally biased region" description="Polar residues" evidence="2">
    <location>
        <begin position="396"/>
        <end position="405"/>
    </location>
</feature>
<comment type="caution">
    <text evidence="3">The sequence shown here is derived from an EMBL/GenBank/DDBJ whole genome shotgun (WGS) entry which is preliminary data.</text>
</comment>
<reference evidence="3" key="1">
    <citation type="submission" date="2023-07" db="EMBL/GenBank/DDBJ databases">
        <authorList>
            <consortium name="AG Swart"/>
            <person name="Singh M."/>
            <person name="Singh A."/>
            <person name="Seah K."/>
            <person name="Emmerich C."/>
        </authorList>
    </citation>
    <scope>NUCLEOTIDE SEQUENCE</scope>
    <source>
        <strain evidence="3">DP1</strain>
    </source>
</reference>
<protein>
    <submittedName>
        <fullName evidence="3">Uncharacterized protein</fullName>
    </submittedName>
</protein>
<keyword evidence="1" id="KW-0175">Coiled coil</keyword>
<feature type="compositionally biased region" description="Basic and acidic residues" evidence="2">
    <location>
        <begin position="26"/>
        <end position="63"/>
    </location>
</feature>
<dbReference type="Proteomes" id="UP001295684">
    <property type="component" value="Unassembled WGS sequence"/>
</dbReference>
<feature type="region of interest" description="Disordered" evidence="2">
    <location>
        <begin position="20"/>
        <end position="63"/>
    </location>
</feature>
<keyword evidence="4" id="KW-1185">Reference proteome</keyword>
<feature type="region of interest" description="Disordered" evidence="2">
    <location>
        <begin position="278"/>
        <end position="308"/>
    </location>
</feature>
<proteinExistence type="predicted"/>
<accession>A0AAD1UBE8</accession>
<dbReference type="EMBL" id="CAMPGE010006773">
    <property type="protein sequence ID" value="CAI2365665.1"/>
    <property type="molecule type" value="Genomic_DNA"/>
</dbReference>
<organism evidence="3 4">
    <name type="scientific">Euplotes crassus</name>
    <dbReference type="NCBI Taxonomy" id="5936"/>
    <lineage>
        <taxon>Eukaryota</taxon>
        <taxon>Sar</taxon>
        <taxon>Alveolata</taxon>
        <taxon>Ciliophora</taxon>
        <taxon>Intramacronucleata</taxon>
        <taxon>Spirotrichea</taxon>
        <taxon>Hypotrichia</taxon>
        <taxon>Euplotida</taxon>
        <taxon>Euplotidae</taxon>
        <taxon>Moneuplotes</taxon>
    </lineage>
</organism>
<dbReference type="AlphaFoldDB" id="A0AAD1UBE8"/>
<sequence length="437" mass="51007">MVNLSLLVKMDKNADLLLDMNSSYDSSDKDDRKTSKKKKDDTLDHSKLDKEMNRVAKTRVGKEEDTKDKVLGKLRAINFRLRKKLKYLNEKVEKAIDRTETKRILAARKRAPKDTAHMIRVKDKEIDNAQNQIESYQVEIHKLQTKIDEISQVGKMIEIEQEVREHKSIVSELKKEIKDKELLLKNLAKSDDPSYKIKNMINEIRMWKEKIAARQELYEKNENNVNGQSERLPEIEKENEELMGQIQSLDAKIDFENSKKKDKRAKKDLDDIGENVKASKEKFEMGKKNHEKEIKAQKKKTDEAEKEREELYKKLKELGQEKRISSLKLREVGRMLKHNQLNPIGAVNTKNVMTSRRGESVKKKVLNKRGSTSNLHSGSKPRRRSIVSGEKKLSKGKNNQSTQLLHKQKQYSKPNEDSDEDFEKNQVLDYSKLKKRV</sequence>
<evidence type="ECO:0000313" key="4">
    <source>
        <dbReference type="Proteomes" id="UP001295684"/>
    </source>
</evidence>
<gene>
    <name evidence="3" type="ORF">ECRASSUSDP1_LOCUS6970</name>
</gene>
<feature type="region of interest" description="Disordered" evidence="2">
    <location>
        <begin position="347"/>
        <end position="425"/>
    </location>
</feature>
<evidence type="ECO:0000313" key="3">
    <source>
        <dbReference type="EMBL" id="CAI2365665.1"/>
    </source>
</evidence>
<feature type="coiled-coil region" evidence="1">
    <location>
        <begin position="82"/>
        <end position="190"/>
    </location>
</feature>
<name>A0AAD1UBE8_EUPCR</name>
<evidence type="ECO:0000256" key="1">
    <source>
        <dbReference type="SAM" id="Coils"/>
    </source>
</evidence>